<evidence type="ECO:0000256" key="2">
    <source>
        <dbReference type="SAM" id="MobiDB-lite"/>
    </source>
</evidence>
<evidence type="ECO:0000313" key="4">
    <source>
        <dbReference type="Proteomes" id="UP001159363"/>
    </source>
</evidence>
<feature type="region of interest" description="Disordered" evidence="2">
    <location>
        <begin position="41"/>
        <end position="63"/>
    </location>
</feature>
<dbReference type="EMBL" id="JARBHB010000016">
    <property type="protein sequence ID" value="KAJ8866353.1"/>
    <property type="molecule type" value="Genomic_DNA"/>
</dbReference>
<keyword evidence="4" id="KW-1185">Reference proteome</keyword>
<sequence>MDSDDDEVAHCKVSKIYYRNFNYHTQVEIISRHEGTTVAERLARSPPTKANRGQSPAGSPDFRKWESYWTMPLVDGSSRGSPASSAHSFQRRSILTSITLIGSQDSAVKSRPNLFTHFRHECLRLPLPTKANRVQSPAGSLRIFASGNRTRRRVFSGISHSPRPFIPALLHTHLTLHSRGFKTSLSRAEKLYSELLKEEREREREKKKSKENIEIPFIEAEQRTRAGLGVRGPRDEASSGWRGDPGGWAKCREGSFVLAEEEGMRALDPRQKWAN</sequence>
<dbReference type="Proteomes" id="UP001159363">
    <property type="component" value="Chromosome 15"/>
</dbReference>
<feature type="region of interest" description="Disordered" evidence="2">
    <location>
        <begin position="224"/>
        <end position="248"/>
    </location>
</feature>
<accession>A0ABQ9G4S8</accession>
<feature type="coiled-coil region" evidence="1">
    <location>
        <begin position="185"/>
        <end position="213"/>
    </location>
</feature>
<keyword evidence="1" id="KW-0175">Coiled coil</keyword>
<organism evidence="3 4">
    <name type="scientific">Dryococelus australis</name>
    <dbReference type="NCBI Taxonomy" id="614101"/>
    <lineage>
        <taxon>Eukaryota</taxon>
        <taxon>Metazoa</taxon>
        <taxon>Ecdysozoa</taxon>
        <taxon>Arthropoda</taxon>
        <taxon>Hexapoda</taxon>
        <taxon>Insecta</taxon>
        <taxon>Pterygota</taxon>
        <taxon>Neoptera</taxon>
        <taxon>Polyneoptera</taxon>
        <taxon>Phasmatodea</taxon>
        <taxon>Verophasmatodea</taxon>
        <taxon>Anareolatae</taxon>
        <taxon>Phasmatidae</taxon>
        <taxon>Eurycanthinae</taxon>
        <taxon>Dryococelus</taxon>
    </lineage>
</organism>
<evidence type="ECO:0000256" key="1">
    <source>
        <dbReference type="SAM" id="Coils"/>
    </source>
</evidence>
<name>A0ABQ9G4S8_9NEOP</name>
<gene>
    <name evidence="3" type="ORF">PR048_032196</name>
</gene>
<reference evidence="3 4" key="1">
    <citation type="submission" date="2023-02" db="EMBL/GenBank/DDBJ databases">
        <title>LHISI_Scaffold_Assembly.</title>
        <authorList>
            <person name="Stuart O.P."/>
            <person name="Cleave R."/>
            <person name="Magrath M.J.L."/>
            <person name="Mikheyev A.S."/>
        </authorList>
    </citation>
    <scope>NUCLEOTIDE SEQUENCE [LARGE SCALE GENOMIC DNA]</scope>
    <source>
        <strain evidence="3">Daus_M_001</strain>
        <tissue evidence="3">Leg muscle</tissue>
    </source>
</reference>
<proteinExistence type="predicted"/>
<evidence type="ECO:0000313" key="3">
    <source>
        <dbReference type="EMBL" id="KAJ8866353.1"/>
    </source>
</evidence>
<protein>
    <submittedName>
        <fullName evidence="3">Uncharacterized protein</fullName>
    </submittedName>
</protein>
<comment type="caution">
    <text evidence="3">The sequence shown here is derived from an EMBL/GenBank/DDBJ whole genome shotgun (WGS) entry which is preliminary data.</text>
</comment>